<keyword evidence="2" id="KW-1185">Reference proteome</keyword>
<reference evidence="1 2" key="1">
    <citation type="submission" date="2024-08" db="EMBL/GenBank/DDBJ databases">
        <title>Insights into the chromosomal genome structure of Flemingia macrophylla.</title>
        <authorList>
            <person name="Ding Y."/>
            <person name="Zhao Y."/>
            <person name="Bi W."/>
            <person name="Wu M."/>
            <person name="Zhao G."/>
            <person name="Gong Y."/>
            <person name="Li W."/>
            <person name="Zhang P."/>
        </authorList>
    </citation>
    <scope>NUCLEOTIDE SEQUENCE [LARGE SCALE GENOMIC DNA]</scope>
    <source>
        <strain evidence="1">DYQJB</strain>
        <tissue evidence="1">Leaf</tissue>
    </source>
</reference>
<evidence type="ECO:0000313" key="1">
    <source>
        <dbReference type="EMBL" id="KAL2344434.1"/>
    </source>
</evidence>
<proteinExistence type="predicted"/>
<gene>
    <name evidence="1" type="ORF">Fmac_005719</name>
</gene>
<organism evidence="1 2">
    <name type="scientific">Flemingia macrophylla</name>
    <dbReference type="NCBI Taxonomy" id="520843"/>
    <lineage>
        <taxon>Eukaryota</taxon>
        <taxon>Viridiplantae</taxon>
        <taxon>Streptophyta</taxon>
        <taxon>Embryophyta</taxon>
        <taxon>Tracheophyta</taxon>
        <taxon>Spermatophyta</taxon>
        <taxon>Magnoliopsida</taxon>
        <taxon>eudicotyledons</taxon>
        <taxon>Gunneridae</taxon>
        <taxon>Pentapetalae</taxon>
        <taxon>rosids</taxon>
        <taxon>fabids</taxon>
        <taxon>Fabales</taxon>
        <taxon>Fabaceae</taxon>
        <taxon>Papilionoideae</taxon>
        <taxon>50 kb inversion clade</taxon>
        <taxon>NPAAA clade</taxon>
        <taxon>indigoferoid/millettioid clade</taxon>
        <taxon>Phaseoleae</taxon>
        <taxon>Flemingia</taxon>
    </lineage>
</organism>
<comment type="caution">
    <text evidence="1">The sequence shown here is derived from an EMBL/GenBank/DDBJ whole genome shotgun (WGS) entry which is preliminary data.</text>
</comment>
<evidence type="ECO:0000313" key="2">
    <source>
        <dbReference type="Proteomes" id="UP001603857"/>
    </source>
</evidence>
<dbReference type="Proteomes" id="UP001603857">
    <property type="component" value="Unassembled WGS sequence"/>
</dbReference>
<dbReference type="EMBL" id="JBGMDY010000002">
    <property type="protein sequence ID" value="KAL2344434.1"/>
    <property type="molecule type" value="Genomic_DNA"/>
</dbReference>
<protein>
    <submittedName>
        <fullName evidence="1">Uncharacterized protein</fullName>
    </submittedName>
</protein>
<accession>A0ABD1N8M1</accession>
<sequence>MGLAWYLVCSHGNQPPLSRVPLSAVFYGAARFLPQTFRRTVVVERAGVASILHSMSLFDSQPQSSFVSHLNNDHLSIMAFSFKGLNSLRLQSCCLVIGEGR</sequence>
<name>A0ABD1N8M1_9FABA</name>
<dbReference type="AlphaFoldDB" id="A0ABD1N8M1"/>